<dbReference type="AlphaFoldDB" id="A0A6A6QPT1"/>
<dbReference type="Pfam" id="PF02668">
    <property type="entry name" value="TauD"/>
    <property type="match status" value="1"/>
</dbReference>
<proteinExistence type="predicted"/>
<dbReference type="InterPro" id="IPR050411">
    <property type="entry name" value="AlphaKG_dependent_hydroxylases"/>
</dbReference>
<evidence type="ECO:0000259" key="2">
    <source>
        <dbReference type="Pfam" id="PF02668"/>
    </source>
</evidence>
<protein>
    <submittedName>
        <fullName evidence="3">Clavaminate synthase-like protein</fullName>
    </submittedName>
</protein>
<dbReference type="Gene3D" id="3.60.130.10">
    <property type="entry name" value="Clavaminate synthase-like"/>
    <property type="match status" value="1"/>
</dbReference>
<sequence length="382" mass="42709">MVIHSGVPKEIISEVDGVKVAFRPIDLPNARIVHGNQFPLAMTMTKESGEKVTVDEAANAIRDLSERGITTELMNKHGALVLRGPADPSPEAFSKLVHAAEEGRGRVPYDQIGLAGSRTVHGKEVFSASESPPHLWIYHHNEYSRYTKFPSNIHFFCNVSAEEGGESPFCHSGELFDRLQEDIPEFVEEAARRGLNSPDVYRAPGKEGKNFIFTWAGPLAFGRDIKPGDDMATMKAKAEKEIAKLTPHFWWIEDDQLEVHQHVPAFRRHPATGKPIFFSSIPGRYGTALDRGATDPPYIGDDGMAFPPATYTDGEAIPKKYLHRAWEISNECQVAIKMEEGDIALVDNYQTTHARAPWTKGNRKVFVSMWDTLNPKEKILDY</sequence>
<dbReference type="PANTHER" id="PTHR10696">
    <property type="entry name" value="GAMMA-BUTYROBETAINE HYDROXYLASE-RELATED"/>
    <property type="match status" value="1"/>
</dbReference>
<dbReference type="GO" id="GO:0016491">
    <property type="term" value="F:oxidoreductase activity"/>
    <property type="evidence" value="ECO:0007669"/>
    <property type="project" value="UniProtKB-KW"/>
</dbReference>
<feature type="domain" description="TauD/TfdA-like" evidence="2">
    <location>
        <begin position="68"/>
        <end position="367"/>
    </location>
</feature>
<dbReference type="InterPro" id="IPR003819">
    <property type="entry name" value="TauD/TfdA-like"/>
</dbReference>
<accession>A0A6A6QPT1</accession>
<keyword evidence="4" id="KW-1185">Reference proteome</keyword>
<gene>
    <name evidence="3" type="ORF">BU16DRAFT_539681</name>
</gene>
<dbReference type="Proteomes" id="UP000799750">
    <property type="component" value="Unassembled WGS sequence"/>
</dbReference>
<organism evidence="3 4">
    <name type="scientific">Lophium mytilinum</name>
    <dbReference type="NCBI Taxonomy" id="390894"/>
    <lineage>
        <taxon>Eukaryota</taxon>
        <taxon>Fungi</taxon>
        <taxon>Dikarya</taxon>
        <taxon>Ascomycota</taxon>
        <taxon>Pezizomycotina</taxon>
        <taxon>Dothideomycetes</taxon>
        <taxon>Pleosporomycetidae</taxon>
        <taxon>Mytilinidiales</taxon>
        <taxon>Mytilinidiaceae</taxon>
        <taxon>Lophium</taxon>
    </lineage>
</organism>
<keyword evidence="1" id="KW-0560">Oxidoreductase</keyword>
<dbReference type="OrthoDB" id="408743at2759"/>
<name>A0A6A6QPT1_9PEZI</name>
<evidence type="ECO:0000313" key="3">
    <source>
        <dbReference type="EMBL" id="KAF2494381.1"/>
    </source>
</evidence>
<evidence type="ECO:0000313" key="4">
    <source>
        <dbReference type="Proteomes" id="UP000799750"/>
    </source>
</evidence>
<dbReference type="PANTHER" id="PTHR10696:SF21">
    <property type="entry name" value="TAUD_TFDA-LIKE DOMAIN-CONTAINING PROTEIN"/>
    <property type="match status" value="1"/>
</dbReference>
<dbReference type="SUPFAM" id="SSF51197">
    <property type="entry name" value="Clavaminate synthase-like"/>
    <property type="match status" value="1"/>
</dbReference>
<evidence type="ECO:0000256" key="1">
    <source>
        <dbReference type="ARBA" id="ARBA00023002"/>
    </source>
</evidence>
<dbReference type="InterPro" id="IPR042098">
    <property type="entry name" value="TauD-like_sf"/>
</dbReference>
<reference evidence="3" key="1">
    <citation type="journal article" date="2020" name="Stud. Mycol.">
        <title>101 Dothideomycetes genomes: a test case for predicting lifestyles and emergence of pathogens.</title>
        <authorList>
            <person name="Haridas S."/>
            <person name="Albert R."/>
            <person name="Binder M."/>
            <person name="Bloem J."/>
            <person name="Labutti K."/>
            <person name="Salamov A."/>
            <person name="Andreopoulos B."/>
            <person name="Baker S."/>
            <person name="Barry K."/>
            <person name="Bills G."/>
            <person name="Bluhm B."/>
            <person name="Cannon C."/>
            <person name="Castanera R."/>
            <person name="Culley D."/>
            <person name="Daum C."/>
            <person name="Ezra D."/>
            <person name="Gonzalez J."/>
            <person name="Henrissat B."/>
            <person name="Kuo A."/>
            <person name="Liang C."/>
            <person name="Lipzen A."/>
            <person name="Lutzoni F."/>
            <person name="Magnuson J."/>
            <person name="Mondo S."/>
            <person name="Nolan M."/>
            <person name="Ohm R."/>
            <person name="Pangilinan J."/>
            <person name="Park H.-J."/>
            <person name="Ramirez L."/>
            <person name="Alfaro M."/>
            <person name="Sun H."/>
            <person name="Tritt A."/>
            <person name="Yoshinaga Y."/>
            <person name="Zwiers L.-H."/>
            <person name="Turgeon B."/>
            <person name="Goodwin S."/>
            <person name="Spatafora J."/>
            <person name="Crous P."/>
            <person name="Grigoriev I."/>
        </authorList>
    </citation>
    <scope>NUCLEOTIDE SEQUENCE</scope>
    <source>
        <strain evidence="3">CBS 269.34</strain>
    </source>
</reference>
<dbReference type="EMBL" id="MU004190">
    <property type="protein sequence ID" value="KAF2494381.1"/>
    <property type="molecule type" value="Genomic_DNA"/>
</dbReference>